<gene>
    <name evidence="2" type="ORF">IAD50_03310</name>
</gene>
<dbReference type="PANTHER" id="PTHR12110:SF53">
    <property type="entry name" value="BLR5974 PROTEIN"/>
    <property type="match status" value="1"/>
</dbReference>
<sequence length="293" mass="32206">MKQFVLSAFADEAGSGIEEQISALERNQISMIEIRNIDGTCVIDLEHEELRRISTLLVSHGISVSAIASPIGKISIEEDFEAHKKRFEKAMEAAELLGTDCIRIFSFFIPKGKNAEAYTDPVLKRLSVLTESAEKRGLCLCHENEKEIFGEQPECVKILTDALPSESFSTILDPANYIQANVDPMEAYRLTKTRIRYFHIKDAEKNTGAIVPAGFGDGQIAAILRDAAADEGRGEGPICLTIEPHLAIFDGYGNLSDHTQLGTGKFQYKDNNESFDAACGALKNLLKSEGLSF</sequence>
<keyword evidence="2" id="KW-0413">Isomerase</keyword>
<dbReference type="Gene3D" id="3.20.20.150">
    <property type="entry name" value="Divalent-metal-dependent TIM barrel enzymes"/>
    <property type="match status" value="1"/>
</dbReference>
<reference evidence="2" key="2">
    <citation type="journal article" date="2021" name="PeerJ">
        <title>Extensive microbial diversity within the chicken gut microbiome revealed by metagenomics and culture.</title>
        <authorList>
            <person name="Gilroy R."/>
            <person name="Ravi A."/>
            <person name="Getino M."/>
            <person name="Pursley I."/>
            <person name="Horton D.L."/>
            <person name="Alikhan N.F."/>
            <person name="Baker D."/>
            <person name="Gharbi K."/>
            <person name="Hall N."/>
            <person name="Watson M."/>
            <person name="Adriaenssens E.M."/>
            <person name="Foster-Nyarko E."/>
            <person name="Jarju S."/>
            <person name="Secka A."/>
            <person name="Antonio M."/>
            <person name="Oren A."/>
            <person name="Chaudhuri R.R."/>
            <person name="La Ragione R."/>
            <person name="Hildebrand F."/>
            <person name="Pallen M.J."/>
        </authorList>
    </citation>
    <scope>NUCLEOTIDE SEQUENCE</scope>
    <source>
        <strain evidence="2">CHK195-4489</strain>
    </source>
</reference>
<dbReference type="InterPro" id="IPR050312">
    <property type="entry name" value="IolE/XylAMocC-like"/>
</dbReference>
<protein>
    <submittedName>
        <fullName evidence="2">Sugar phosphate isomerase/epimerase</fullName>
    </submittedName>
</protein>
<organism evidence="2 3">
    <name type="scientific">Candidatus Egerieisoma faecipullorum</name>
    <dbReference type="NCBI Taxonomy" id="2840963"/>
    <lineage>
        <taxon>Bacteria</taxon>
        <taxon>Bacillati</taxon>
        <taxon>Bacillota</taxon>
        <taxon>Clostridia</taxon>
        <taxon>Eubacteriales</taxon>
        <taxon>Clostridiaceae</taxon>
        <taxon>Clostridiaceae incertae sedis</taxon>
        <taxon>Candidatus Egerieisoma</taxon>
    </lineage>
</organism>
<dbReference type="AlphaFoldDB" id="A0A9D1I764"/>
<feature type="domain" description="Xylose isomerase-like TIM barrel" evidence="1">
    <location>
        <begin position="42"/>
        <end position="224"/>
    </location>
</feature>
<dbReference type="PANTHER" id="PTHR12110">
    <property type="entry name" value="HYDROXYPYRUVATE ISOMERASE"/>
    <property type="match status" value="1"/>
</dbReference>
<accession>A0A9D1I764</accession>
<dbReference type="InterPro" id="IPR036237">
    <property type="entry name" value="Xyl_isomerase-like_sf"/>
</dbReference>
<comment type="caution">
    <text evidence="2">The sequence shown here is derived from an EMBL/GenBank/DDBJ whole genome shotgun (WGS) entry which is preliminary data.</text>
</comment>
<reference evidence="2" key="1">
    <citation type="submission" date="2020-10" db="EMBL/GenBank/DDBJ databases">
        <authorList>
            <person name="Gilroy R."/>
        </authorList>
    </citation>
    <scope>NUCLEOTIDE SEQUENCE</scope>
    <source>
        <strain evidence="2">CHK195-4489</strain>
    </source>
</reference>
<dbReference type="Pfam" id="PF01261">
    <property type="entry name" value="AP_endonuc_2"/>
    <property type="match status" value="1"/>
</dbReference>
<proteinExistence type="predicted"/>
<name>A0A9D1I764_9CLOT</name>
<evidence type="ECO:0000313" key="2">
    <source>
        <dbReference type="EMBL" id="HIU29309.1"/>
    </source>
</evidence>
<dbReference type="GO" id="GO:0016853">
    <property type="term" value="F:isomerase activity"/>
    <property type="evidence" value="ECO:0007669"/>
    <property type="project" value="UniProtKB-KW"/>
</dbReference>
<evidence type="ECO:0000259" key="1">
    <source>
        <dbReference type="Pfam" id="PF01261"/>
    </source>
</evidence>
<dbReference type="SUPFAM" id="SSF51658">
    <property type="entry name" value="Xylose isomerase-like"/>
    <property type="match status" value="1"/>
</dbReference>
<dbReference type="Proteomes" id="UP000824089">
    <property type="component" value="Unassembled WGS sequence"/>
</dbReference>
<evidence type="ECO:0000313" key="3">
    <source>
        <dbReference type="Proteomes" id="UP000824089"/>
    </source>
</evidence>
<dbReference type="InterPro" id="IPR013022">
    <property type="entry name" value="Xyl_isomerase-like_TIM-brl"/>
</dbReference>
<dbReference type="EMBL" id="DVMM01000065">
    <property type="protein sequence ID" value="HIU29309.1"/>
    <property type="molecule type" value="Genomic_DNA"/>
</dbReference>